<accession>A0AAV6K859</accession>
<proteinExistence type="predicted"/>
<feature type="compositionally biased region" description="Acidic residues" evidence="1">
    <location>
        <begin position="25"/>
        <end position="34"/>
    </location>
</feature>
<feature type="region of interest" description="Disordered" evidence="1">
    <location>
        <begin position="25"/>
        <end position="50"/>
    </location>
</feature>
<reference evidence="2" key="1">
    <citation type="submission" date="2020-08" db="EMBL/GenBank/DDBJ databases">
        <title>Plant Genome Project.</title>
        <authorList>
            <person name="Zhang R.-G."/>
        </authorList>
    </citation>
    <scope>NUCLEOTIDE SEQUENCE</scope>
    <source>
        <strain evidence="2">WSP0</strain>
        <tissue evidence="2">Leaf</tissue>
    </source>
</reference>
<evidence type="ECO:0000313" key="3">
    <source>
        <dbReference type="Proteomes" id="UP000823749"/>
    </source>
</evidence>
<comment type="caution">
    <text evidence="2">The sequence shown here is derived from an EMBL/GenBank/DDBJ whole genome shotgun (WGS) entry which is preliminary data.</text>
</comment>
<dbReference type="Proteomes" id="UP000823749">
    <property type="component" value="Chromosome 5"/>
</dbReference>
<name>A0AAV6K859_9ERIC</name>
<sequence>MFPNNECVEEEEVWSGDCEDEQEVWSGDCEDEQESTNILDPEGLRRKGRPSCKRKIGVVEKAVTKKRQTSKKPLSNEKFKEVEEIAVSHQIGTQERPPKLHGTLNVAKHDATSNTTKYGTRRKHLSIFPNFMPHWNKLEPIYAFFSKFTKLIKWSNLDGSINYCG</sequence>
<keyword evidence="3" id="KW-1185">Reference proteome</keyword>
<evidence type="ECO:0000313" key="2">
    <source>
        <dbReference type="EMBL" id="KAG5548648.1"/>
    </source>
</evidence>
<protein>
    <submittedName>
        <fullName evidence="2">Uncharacterized protein</fullName>
    </submittedName>
</protein>
<evidence type="ECO:0000256" key="1">
    <source>
        <dbReference type="SAM" id="MobiDB-lite"/>
    </source>
</evidence>
<organism evidence="2 3">
    <name type="scientific">Rhododendron griersonianum</name>
    <dbReference type="NCBI Taxonomy" id="479676"/>
    <lineage>
        <taxon>Eukaryota</taxon>
        <taxon>Viridiplantae</taxon>
        <taxon>Streptophyta</taxon>
        <taxon>Embryophyta</taxon>
        <taxon>Tracheophyta</taxon>
        <taxon>Spermatophyta</taxon>
        <taxon>Magnoliopsida</taxon>
        <taxon>eudicotyledons</taxon>
        <taxon>Gunneridae</taxon>
        <taxon>Pentapetalae</taxon>
        <taxon>asterids</taxon>
        <taxon>Ericales</taxon>
        <taxon>Ericaceae</taxon>
        <taxon>Ericoideae</taxon>
        <taxon>Rhodoreae</taxon>
        <taxon>Rhododendron</taxon>
    </lineage>
</organism>
<dbReference type="AlphaFoldDB" id="A0AAV6K859"/>
<dbReference type="EMBL" id="JACTNZ010000005">
    <property type="protein sequence ID" value="KAG5548648.1"/>
    <property type="molecule type" value="Genomic_DNA"/>
</dbReference>
<gene>
    <name evidence="2" type="ORF">RHGRI_014109</name>
</gene>